<dbReference type="InterPro" id="IPR036890">
    <property type="entry name" value="HATPase_C_sf"/>
</dbReference>
<dbReference type="PROSITE" id="PS50109">
    <property type="entry name" value="HIS_KIN"/>
    <property type="match status" value="1"/>
</dbReference>
<dbReference type="eggNOG" id="COG0745">
    <property type="taxonomic scope" value="Bacteria"/>
</dbReference>
<dbReference type="PANTHER" id="PTHR43547">
    <property type="entry name" value="TWO-COMPONENT HISTIDINE KINASE"/>
    <property type="match status" value="1"/>
</dbReference>
<keyword evidence="8" id="KW-0902">Two-component regulatory system</keyword>
<dbReference type="Gene3D" id="3.30.565.10">
    <property type="entry name" value="Histidine kinase-like ATPase, C-terminal domain"/>
    <property type="match status" value="1"/>
</dbReference>
<dbReference type="eggNOG" id="COG2207">
    <property type="taxonomic scope" value="Bacteria"/>
</dbReference>
<feature type="domain" description="HTH araC/xylS-type" evidence="13">
    <location>
        <begin position="1264"/>
        <end position="1363"/>
    </location>
</feature>
<dbReference type="EC" id="2.7.13.3" evidence="2"/>
<dbReference type="GO" id="GO:0000155">
    <property type="term" value="F:phosphorelay sensor kinase activity"/>
    <property type="evidence" value="ECO:0007669"/>
    <property type="project" value="InterPro"/>
</dbReference>
<keyword evidence="17" id="KW-1185">Reference proteome</keyword>
<dbReference type="FunFam" id="3.30.565.10:FF:000037">
    <property type="entry name" value="Hybrid sensor histidine kinase/response regulator"/>
    <property type="match status" value="1"/>
</dbReference>
<dbReference type="Proteomes" id="UP000008461">
    <property type="component" value="Chromosome"/>
</dbReference>
<name>F4L059_HALH1</name>
<dbReference type="InterPro" id="IPR003594">
    <property type="entry name" value="HATPase_dom"/>
</dbReference>
<reference key="2">
    <citation type="submission" date="2011-04" db="EMBL/GenBank/DDBJ databases">
        <title>Complete sequence of chromosome of Haliscomenobacter hydrossis DSM 1100.</title>
        <authorList>
            <consortium name="US DOE Joint Genome Institute (JGI-PGF)"/>
            <person name="Lucas S."/>
            <person name="Han J."/>
            <person name="Lapidus A."/>
            <person name="Bruce D."/>
            <person name="Goodwin L."/>
            <person name="Pitluck S."/>
            <person name="Peters L."/>
            <person name="Kyrpides N."/>
            <person name="Mavromatis K."/>
            <person name="Ivanova N."/>
            <person name="Ovchinnikova G."/>
            <person name="Pagani I."/>
            <person name="Daligault H."/>
            <person name="Detter J.C."/>
            <person name="Han C."/>
            <person name="Land M."/>
            <person name="Hauser L."/>
            <person name="Markowitz V."/>
            <person name="Cheng J.-F."/>
            <person name="Hugenholtz P."/>
            <person name="Woyke T."/>
            <person name="Wu D."/>
            <person name="Verbarg S."/>
            <person name="Frueling A."/>
            <person name="Brambilla E."/>
            <person name="Klenk H.-P."/>
            <person name="Eisen J.A."/>
        </authorList>
    </citation>
    <scope>NUCLEOTIDE SEQUENCE</scope>
    <source>
        <strain>DSM 1100</strain>
    </source>
</reference>
<evidence type="ECO:0000256" key="11">
    <source>
        <dbReference type="ARBA" id="ARBA00023163"/>
    </source>
</evidence>
<evidence type="ECO:0000256" key="3">
    <source>
        <dbReference type="ARBA" id="ARBA00022553"/>
    </source>
</evidence>
<dbReference type="Pfam" id="PF00512">
    <property type="entry name" value="HisKA"/>
    <property type="match status" value="1"/>
</dbReference>
<evidence type="ECO:0000256" key="2">
    <source>
        <dbReference type="ARBA" id="ARBA00012438"/>
    </source>
</evidence>
<dbReference type="PRINTS" id="PR00344">
    <property type="entry name" value="BCTRLSENSOR"/>
</dbReference>
<reference evidence="16 17" key="1">
    <citation type="journal article" date="2011" name="Stand. Genomic Sci.">
        <title>Complete genome sequence of Haliscomenobacter hydrossis type strain (O).</title>
        <authorList>
            <consortium name="US DOE Joint Genome Institute (JGI-PGF)"/>
            <person name="Daligault H."/>
            <person name="Lapidus A."/>
            <person name="Zeytun A."/>
            <person name="Nolan M."/>
            <person name="Lucas S."/>
            <person name="Del Rio T.G."/>
            <person name="Tice H."/>
            <person name="Cheng J.F."/>
            <person name="Tapia R."/>
            <person name="Han C."/>
            <person name="Goodwin L."/>
            <person name="Pitluck S."/>
            <person name="Liolios K."/>
            <person name="Pagani I."/>
            <person name="Ivanova N."/>
            <person name="Huntemann M."/>
            <person name="Mavromatis K."/>
            <person name="Mikhailova N."/>
            <person name="Pati A."/>
            <person name="Chen A."/>
            <person name="Palaniappan K."/>
            <person name="Land M."/>
            <person name="Hauser L."/>
            <person name="Brambilla E.M."/>
            <person name="Rohde M."/>
            <person name="Verbarg S."/>
            <person name="Goker M."/>
            <person name="Bristow J."/>
            <person name="Eisen J.A."/>
            <person name="Markowitz V."/>
            <person name="Hugenholtz P."/>
            <person name="Kyrpides N.C."/>
            <person name="Klenk H.P."/>
            <person name="Woyke T."/>
        </authorList>
    </citation>
    <scope>NUCLEOTIDE SEQUENCE [LARGE SCALE GENOMIC DNA]</scope>
    <source>
        <strain evidence="17">ATCC 27775 / DSM 1100 / LMG 10767 / O</strain>
    </source>
</reference>
<protein>
    <recommendedName>
        <fullName evidence="2">histidine kinase</fullName>
        <ecNumber evidence="2">2.7.13.3</ecNumber>
    </recommendedName>
</protein>
<evidence type="ECO:0000256" key="10">
    <source>
        <dbReference type="ARBA" id="ARBA00023125"/>
    </source>
</evidence>
<dbReference type="CDD" id="cd17574">
    <property type="entry name" value="REC_OmpR"/>
    <property type="match status" value="1"/>
</dbReference>
<dbReference type="SMART" id="SM00387">
    <property type="entry name" value="HATPase_c"/>
    <property type="match status" value="1"/>
</dbReference>
<feature type="domain" description="Response regulatory" evidence="15">
    <location>
        <begin position="1114"/>
        <end position="1228"/>
    </location>
</feature>
<dbReference type="InterPro" id="IPR018060">
    <property type="entry name" value="HTH_AraC"/>
</dbReference>
<dbReference type="InterPro" id="IPR011006">
    <property type="entry name" value="CheY-like_superfamily"/>
</dbReference>
<dbReference type="Pfam" id="PF00072">
    <property type="entry name" value="Response_reg"/>
    <property type="match status" value="1"/>
</dbReference>
<dbReference type="SMART" id="SM00448">
    <property type="entry name" value="REC"/>
    <property type="match status" value="1"/>
</dbReference>
<keyword evidence="11" id="KW-0804">Transcription</keyword>
<keyword evidence="10" id="KW-0238">DNA-binding</keyword>
<dbReference type="Gene3D" id="1.10.10.60">
    <property type="entry name" value="Homeodomain-like"/>
    <property type="match status" value="1"/>
</dbReference>
<evidence type="ECO:0000256" key="7">
    <source>
        <dbReference type="ARBA" id="ARBA00022840"/>
    </source>
</evidence>
<dbReference type="GO" id="GO:0043565">
    <property type="term" value="F:sequence-specific DNA binding"/>
    <property type="evidence" value="ECO:0007669"/>
    <property type="project" value="InterPro"/>
</dbReference>
<dbReference type="Gene3D" id="2.60.40.10">
    <property type="entry name" value="Immunoglobulins"/>
    <property type="match status" value="1"/>
</dbReference>
<dbReference type="InterPro" id="IPR018062">
    <property type="entry name" value="HTH_AraC-typ_CS"/>
</dbReference>
<dbReference type="SUPFAM" id="SSF52172">
    <property type="entry name" value="CheY-like"/>
    <property type="match status" value="1"/>
</dbReference>
<dbReference type="HOGENOM" id="CLU_000445_28_1_10"/>
<dbReference type="InterPro" id="IPR011110">
    <property type="entry name" value="Reg_prop"/>
</dbReference>
<dbReference type="SUPFAM" id="SSF101898">
    <property type="entry name" value="NHL repeat"/>
    <property type="match status" value="1"/>
</dbReference>
<evidence type="ECO:0000256" key="12">
    <source>
        <dbReference type="PROSITE-ProRule" id="PRU00169"/>
    </source>
</evidence>
<dbReference type="PANTHER" id="PTHR43547:SF2">
    <property type="entry name" value="HYBRID SIGNAL TRANSDUCTION HISTIDINE KINASE C"/>
    <property type="match status" value="1"/>
</dbReference>
<dbReference type="SUPFAM" id="SSF46689">
    <property type="entry name" value="Homeodomain-like"/>
    <property type="match status" value="1"/>
</dbReference>
<gene>
    <name evidence="16" type="ordered locus">Halhy_4940</name>
</gene>
<evidence type="ECO:0000256" key="1">
    <source>
        <dbReference type="ARBA" id="ARBA00000085"/>
    </source>
</evidence>
<dbReference type="STRING" id="760192.Halhy_4940"/>
<dbReference type="PROSITE" id="PS01124">
    <property type="entry name" value="HTH_ARAC_FAMILY_2"/>
    <property type="match status" value="1"/>
</dbReference>
<dbReference type="CDD" id="cd00082">
    <property type="entry name" value="HisKA"/>
    <property type="match status" value="1"/>
</dbReference>
<evidence type="ECO:0000313" key="17">
    <source>
        <dbReference type="Proteomes" id="UP000008461"/>
    </source>
</evidence>
<dbReference type="Pfam" id="PF07494">
    <property type="entry name" value="Reg_prop"/>
    <property type="match status" value="4"/>
</dbReference>
<dbReference type="InterPro" id="IPR036097">
    <property type="entry name" value="HisK_dim/P_sf"/>
</dbReference>
<keyword evidence="5" id="KW-0547">Nucleotide-binding</keyword>
<sequence length="1368" mass="155011">MVWMLLIVLIRPVQGFAQVPFESISIQQGLSQGMIYDILQDREGFLWFGTKDGLNRFDGYNLKVFTNDTYDPHSLSSNSILKLFEDHKGRIWIVTDNEGLNVYDKKTGRFQRIQYRSNDPLSLSSNQIRCIAEDAAGNILVAADAADLNVIGLADDFFEKNTPPKIRRLTLPHNLNVTGIAKDSQGRVWMGGDDRRIYQLDPQTFQLRKAIEGYSFEVACPNSDGTLWASDQNHSPFHWDGKRAAPLFENLSQVLDLQVAPDGKLWLIKGNRLYGLDLRQWKPGKPLKWHEEPFFSLLKTPLNTLIQEQKIDRFQSKVLALDLNAPLTSLAIDRSGMVLVGTHDYGVYKFNPDQHKFRQYAEGISIRRIIPAPDGSVYLDSYRKLWYQLRGNALKVNGLGAISSQVSNVLITRSAEHWALTNTDLVRFRAGGTPTHIPITAAVFAEKQPILEDQQGNVWLAGLEGALARVDPRTNQVEMYNFADPARPMQHHSLSIALYEGSDGLIWIGTLEGFVKADFSKTKPHFHWYRNKPNERNSLSYNYVTGFLDDPLDPQRYLWICTRVGLNRLDKKTGDFLHLSTADGLPNNVVYGLLADAQGNLWGSTNRGIFCLSQHIPLKDKSQKPQFTIRSFSTADGLQHQEFNTGALAKFPNGELAFGGVNGFNVFDPKSMLGRDYQPRIFITNISVNNHPVMVGDDTGVLHTSIETTERITLNHLQDILSLEYAALDYTGSMFNKYRYQLVGADPDWIEAGTRRSATYLHLPPGSYTFRVQGSNSRGIWSPHVAKLNIKILPPWWRSRWAYLGYLLLLTVAGRALFHFYLNREKLKAQLAYETREATRIKELDTAKTRLYTNITHEFRTPLTVILGMAQQTLEKPSENLAFKQEMILRNGQQLLQLVNEMLDLSRLESGKMALRFIQGDVIAFLRYMVESFHSLAESQQKQLHFLSTLQELDCVYDPEKLRQIVSNLLSNALKFTPESGNIYLSIDRSFQNEKPFLQITVKDTGIGIPEQQLPHIFDRFYQVDDSPTRQGEGAGIGLALTKELVNLLQGEIRVKSPVTGSNKGAEFTVLLPLQLAAETIAEGLPDAWAGSWAATANPQLATPTPLETTYRQLILLVEDNPDVAAYLHSCLPEYRLEFAKDGLEGFDKATELIPDLIISDVMMPRMDGFTLCQHLRNDERSSHIPIILLTAKADFESKLTGLDRGADAYLEKPFQPEELRLRIKKLLELREKLKQHYLQAFGLRKLAALEEPALEKSEDSFVQKIRECIEANLSDHTFSVEQLCKAIHLSQRQLQRKLEALTGFSPNQFIRSIRLNHAKILLRDPELSITAVAYDCGFSDPSYFARVFKQEFGITPVEWRGKTMSVI</sequence>
<dbReference type="SUPFAM" id="SSF55874">
    <property type="entry name" value="ATPase domain of HSP90 chaperone/DNA topoisomerase II/histidine kinase"/>
    <property type="match status" value="1"/>
</dbReference>
<dbReference type="InterPro" id="IPR005467">
    <property type="entry name" value="His_kinase_dom"/>
</dbReference>
<keyword evidence="7" id="KW-0067">ATP-binding</keyword>
<dbReference type="Gene3D" id="3.40.50.2300">
    <property type="match status" value="1"/>
</dbReference>
<dbReference type="Pfam" id="PF12833">
    <property type="entry name" value="HTH_18"/>
    <property type="match status" value="1"/>
</dbReference>
<proteinExistence type="predicted"/>
<dbReference type="GO" id="GO:0005524">
    <property type="term" value="F:ATP binding"/>
    <property type="evidence" value="ECO:0007669"/>
    <property type="project" value="UniProtKB-KW"/>
</dbReference>
<dbReference type="eggNOG" id="COG3292">
    <property type="taxonomic scope" value="Bacteria"/>
</dbReference>
<evidence type="ECO:0000259" key="15">
    <source>
        <dbReference type="PROSITE" id="PS50110"/>
    </source>
</evidence>
<dbReference type="InterPro" id="IPR015943">
    <property type="entry name" value="WD40/YVTN_repeat-like_dom_sf"/>
</dbReference>
<evidence type="ECO:0000259" key="13">
    <source>
        <dbReference type="PROSITE" id="PS01124"/>
    </source>
</evidence>
<feature type="domain" description="Histidine kinase" evidence="14">
    <location>
        <begin position="854"/>
        <end position="1076"/>
    </location>
</feature>
<dbReference type="SMART" id="SM00342">
    <property type="entry name" value="HTH_ARAC"/>
    <property type="match status" value="1"/>
</dbReference>
<comment type="catalytic activity">
    <reaction evidence="1">
        <text>ATP + protein L-histidine = ADP + protein N-phospho-L-histidine.</text>
        <dbReference type="EC" id="2.7.13.3"/>
    </reaction>
</comment>
<dbReference type="CDD" id="cd16922">
    <property type="entry name" value="HATPase_EvgS-ArcB-TorS-like"/>
    <property type="match status" value="1"/>
</dbReference>
<dbReference type="InterPro" id="IPR004358">
    <property type="entry name" value="Sig_transdc_His_kin-like_C"/>
</dbReference>
<dbReference type="InterPro" id="IPR011123">
    <property type="entry name" value="Y_Y_Y"/>
</dbReference>
<keyword evidence="6 16" id="KW-0418">Kinase</keyword>
<dbReference type="SMART" id="SM00388">
    <property type="entry name" value="HisKA"/>
    <property type="match status" value="1"/>
</dbReference>
<dbReference type="GO" id="GO:0003700">
    <property type="term" value="F:DNA-binding transcription factor activity"/>
    <property type="evidence" value="ECO:0007669"/>
    <property type="project" value="InterPro"/>
</dbReference>
<accession>F4L059</accession>
<dbReference type="Gene3D" id="2.130.10.10">
    <property type="entry name" value="YVTN repeat-like/Quinoprotein amine dehydrogenase"/>
    <property type="match status" value="2"/>
</dbReference>
<dbReference type="InterPro" id="IPR001789">
    <property type="entry name" value="Sig_transdc_resp-reg_receiver"/>
</dbReference>
<evidence type="ECO:0000256" key="9">
    <source>
        <dbReference type="ARBA" id="ARBA00023015"/>
    </source>
</evidence>
<evidence type="ECO:0000313" key="16">
    <source>
        <dbReference type="EMBL" id="AEE52768.1"/>
    </source>
</evidence>
<dbReference type="Gene3D" id="1.10.287.130">
    <property type="match status" value="1"/>
</dbReference>
<evidence type="ECO:0000256" key="5">
    <source>
        <dbReference type="ARBA" id="ARBA00022741"/>
    </source>
</evidence>
<dbReference type="PROSITE" id="PS00041">
    <property type="entry name" value="HTH_ARAC_FAMILY_1"/>
    <property type="match status" value="1"/>
</dbReference>
<dbReference type="eggNOG" id="COG5002">
    <property type="taxonomic scope" value="Bacteria"/>
</dbReference>
<dbReference type="KEGG" id="hhy:Halhy_4940"/>
<dbReference type="PROSITE" id="PS50110">
    <property type="entry name" value="RESPONSE_REGULATORY"/>
    <property type="match status" value="1"/>
</dbReference>
<dbReference type="EMBL" id="CP002691">
    <property type="protein sequence ID" value="AEE52768.1"/>
    <property type="molecule type" value="Genomic_DNA"/>
</dbReference>
<feature type="modified residue" description="4-aspartylphosphate" evidence="12">
    <location>
        <position position="1161"/>
    </location>
</feature>
<evidence type="ECO:0000259" key="14">
    <source>
        <dbReference type="PROSITE" id="PS50109"/>
    </source>
</evidence>
<dbReference type="InterPro" id="IPR013783">
    <property type="entry name" value="Ig-like_fold"/>
</dbReference>
<organism evidence="16 17">
    <name type="scientific">Haliscomenobacter hydrossis (strain ATCC 27775 / DSM 1100 / LMG 10767 / O)</name>
    <dbReference type="NCBI Taxonomy" id="760192"/>
    <lineage>
        <taxon>Bacteria</taxon>
        <taxon>Pseudomonadati</taxon>
        <taxon>Bacteroidota</taxon>
        <taxon>Saprospiria</taxon>
        <taxon>Saprospirales</taxon>
        <taxon>Haliscomenobacteraceae</taxon>
        <taxon>Haliscomenobacter</taxon>
    </lineage>
</organism>
<dbReference type="InterPro" id="IPR009057">
    <property type="entry name" value="Homeodomain-like_sf"/>
</dbReference>
<dbReference type="Pfam" id="PF02518">
    <property type="entry name" value="HATPase_c"/>
    <property type="match status" value="1"/>
</dbReference>
<evidence type="ECO:0000256" key="4">
    <source>
        <dbReference type="ARBA" id="ARBA00022679"/>
    </source>
</evidence>
<keyword evidence="3 12" id="KW-0597">Phosphoprotein</keyword>
<evidence type="ECO:0000256" key="8">
    <source>
        <dbReference type="ARBA" id="ARBA00023012"/>
    </source>
</evidence>
<dbReference type="FunFam" id="2.60.40.10:FF:000791">
    <property type="entry name" value="Two-component system sensor histidine kinase/response regulator"/>
    <property type="match status" value="1"/>
</dbReference>
<keyword evidence="9" id="KW-0805">Transcription regulation</keyword>
<dbReference type="SUPFAM" id="SSF63829">
    <property type="entry name" value="Calcium-dependent phosphotriesterase"/>
    <property type="match status" value="1"/>
</dbReference>
<keyword evidence="4" id="KW-0808">Transferase</keyword>
<dbReference type="Pfam" id="PF07495">
    <property type="entry name" value="Y_Y_Y"/>
    <property type="match status" value="1"/>
</dbReference>
<dbReference type="SUPFAM" id="SSF47384">
    <property type="entry name" value="Homodimeric domain of signal transducing histidine kinase"/>
    <property type="match status" value="1"/>
</dbReference>
<evidence type="ECO:0000256" key="6">
    <source>
        <dbReference type="ARBA" id="ARBA00022777"/>
    </source>
</evidence>
<dbReference type="InterPro" id="IPR003661">
    <property type="entry name" value="HisK_dim/P_dom"/>
</dbReference>